<dbReference type="AlphaFoldDB" id="A0A7C8I770"/>
<evidence type="ECO:0008006" key="4">
    <source>
        <dbReference type="Google" id="ProtNLM"/>
    </source>
</evidence>
<feature type="signal peptide" evidence="1">
    <location>
        <begin position="1"/>
        <end position="22"/>
    </location>
</feature>
<comment type="caution">
    <text evidence="2">The sequence shown here is derived from an EMBL/GenBank/DDBJ whole genome shotgun (WGS) entry which is preliminary data.</text>
</comment>
<sequence>MMVGMTLVACWLLLVGCGCVGGSKERAPQRAFLAAHSAQGAPSEELREGGVAQERGSVVGESDEFAFESR</sequence>
<accession>A0A7C8I770</accession>
<keyword evidence="3" id="KW-1185">Reference proteome</keyword>
<dbReference type="Proteomes" id="UP000481861">
    <property type="component" value="Unassembled WGS sequence"/>
</dbReference>
<feature type="chain" id="PRO_5028826193" description="Secreted protein" evidence="1">
    <location>
        <begin position="23"/>
        <end position="70"/>
    </location>
</feature>
<name>A0A7C8I770_9PLEO</name>
<gene>
    <name evidence="2" type="ORF">BDV95DRAFT_578068</name>
</gene>
<evidence type="ECO:0000313" key="2">
    <source>
        <dbReference type="EMBL" id="KAF2868993.1"/>
    </source>
</evidence>
<keyword evidence="1" id="KW-0732">Signal</keyword>
<proteinExistence type="predicted"/>
<evidence type="ECO:0000256" key="1">
    <source>
        <dbReference type="SAM" id="SignalP"/>
    </source>
</evidence>
<dbReference type="EMBL" id="JAADJZ010000017">
    <property type="protein sequence ID" value="KAF2868993.1"/>
    <property type="molecule type" value="Genomic_DNA"/>
</dbReference>
<reference evidence="2 3" key="1">
    <citation type="submission" date="2020-01" db="EMBL/GenBank/DDBJ databases">
        <authorList>
            <consortium name="DOE Joint Genome Institute"/>
            <person name="Haridas S."/>
            <person name="Albert R."/>
            <person name="Binder M."/>
            <person name="Bloem J."/>
            <person name="Labutti K."/>
            <person name="Salamov A."/>
            <person name="Andreopoulos B."/>
            <person name="Baker S.E."/>
            <person name="Barry K."/>
            <person name="Bills G."/>
            <person name="Bluhm B.H."/>
            <person name="Cannon C."/>
            <person name="Castanera R."/>
            <person name="Culley D.E."/>
            <person name="Daum C."/>
            <person name="Ezra D."/>
            <person name="Gonzalez J.B."/>
            <person name="Henrissat B."/>
            <person name="Kuo A."/>
            <person name="Liang C."/>
            <person name="Lipzen A."/>
            <person name="Lutzoni F."/>
            <person name="Magnuson J."/>
            <person name="Mondo S."/>
            <person name="Nolan M."/>
            <person name="Ohm R."/>
            <person name="Pangilinan J."/>
            <person name="Park H.-J.H."/>
            <person name="Ramirez L."/>
            <person name="Alfaro M."/>
            <person name="Sun H."/>
            <person name="Tritt A."/>
            <person name="Yoshinaga Y."/>
            <person name="Zwiers L.-H.L."/>
            <person name="Turgeon B.G."/>
            <person name="Goodwin S.B."/>
            <person name="Spatafora J.W."/>
            <person name="Crous P.W."/>
            <person name="Grigoriev I.V."/>
        </authorList>
    </citation>
    <scope>NUCLEOTIDE SEQUENCE [LARGE SCALE GENOMIC DNA]</scope>
    <source>
        <strain evidence="2 3">CBS 611.86</strain>
    </source>
</reference>
<organism evidence="2 3">
    <name type="scientific">Massariosphaeria phaeospora</name>
    <dbReference type="NCBI Taxonomy" id="100035"/>
    <lineage>
        <taxon>Eukaryota</taxon>
        <taxon>Fungi</taxon>
        <taxon>Dikarya</taxon>
        <taxon>Ascomycota</taxon>
        <taxon>Pezizomycotina</taxon>
        <taxon>Dothideomycetes</taxon>
        <taxon>Pleosporomycetidae</taxon>
        <taxon>Pleosporales</taxon>
        <taxon>Pleosporales incertae sedis</taxon>
        <taxon>Massariosphaeria</taxon>
    </lineage>
</organism>
<protein>
    <recommendedName>
        <fullName evidence="4">Secreted protein</fullName>
    </recommendedName>
</protein>
<evidence type="ECO:0000313" key="3">
    <source>
        <dbReference type="Proteomes" id="UP000481861"/>
    </source>
</evidence>